<reference evidence="2" key="1">
    <citation type="journal article" date="2023" name="Nat. Plants">
        <title>Single-cell RNA sequencing provides a high-resolution roadmap for understanding the multicellular compartmentation of specialized metabolism.</title>
        <authorList>
            <person name="Sun S."/>
            <person name="Shen X."/>
            <person name="Li Y."/>
            <person name="Li Y."/>
            <person name="Wang S."/>
            <person name="Li R."/>
            <person name="Zhang H."/>
            <person name="Shen G."/>
            <person name="Guo B."/>
            <person name="Wei J."/>
            <person name="Xu J."/>
            <person name="St-Pierre B."/>
            <person name="Chen S."/>
            <person name="Sun C."/>
        </authorList>
    </citation>
    <scope>NUCLEOTIDE SEQUENCE [LARGE SCALE GENOMIC DNA]</scope>
</reference>
<proteinExistence type="predicted"/>
<evidence type="ECO:0000313" key="2">
    <source>
        <dbReference type="Proteomes" id="UP001060085"/>
    </source>
</evidence>
<dbReference type="Proteomes" id="UP001060085">
    <property type="component" value="Linkage Group LG02"/>
</dbReference>
<evidence type="ECO:0000313" key="1">
    <source>
        <dbReference type="EMBL" id="KAI5678160.1"/>
    </source>
</evidence>
<protein>
    <submittedName>
        <fullName evidence="1">Uncharacterized protein</fullName>
    </submittedName>
</protein>
<gene>
    <name evidence="1" type="ORF">M9H77_09110</name>
</gene>
<sequence>MQEKISDGFAEWFRVEVNTQAMQKCSQLLKDLSWVPSKKVKMYKGYIANEFQFHTRDRVDTYFEEVQNDETKIEWDFDEEDSDKYSNEETVEDSEASSENDSDEDSDR</sequence>
<comment type="caution">
    <text evidence="1">The sequence shown here is derived from an EMBL/GenBank/DDBJ whole genome shotgun (WGS) entry which is preliminary data.</text>
</comment>
<accession>A0ACC0BZS3</accession>
<organism evidence="1 2">
    <name type="scientific">Catharanthus roseus</name>
    <name type="common">Madagascar periwinkle</name>
    <name type="synonym">Vinca rosea</name>
    <dbReference type="NCBI Taxonomy" id="4058"/>
    <lineage>
        <taxon>Eukaryota</taxon>
        <taxon>Viridiplantae</taxon>
        <taxon>Streptophyta</taxon>
        <taxon>Embryophyta</taxon>
        <taxon>Tracheophyta</taxon>
        <taxon>Spermatophyta</taxon>
        <taxon>Magnoliopsida</taxon>
        <taxon>eudicotyledons</taxon>
        <taxon>Gunneridae</taxon>
        <taxon>Pentapetalae</taxon>
        <taxon>asterids</taxon>
        <taxon>lamiids</taxon>
        <taxon>Gentianales</taxon>
        <taxon>Apocynaceae</taxon>
        <taxon>Rauvolfioideae</taxon>
        <taxon>Vinceae</taxon>
        <taxon>Catharanthinae</taxon>
        <taxon>Catharanthus</taxon>
    </lineage>
</organism>
<dbReference type="EMBL" id="CM044702">
    <property type="protein sequence ID" value="KAI5678160.1"/>
    <property type="molecule type" value="Genomic_DNA"/>
</dbReference>
<keyword evidence="2" id="KW-1185">Reference proteome</keyword>
<name>A0ACC0BZS3_CATRO</name>